<dbReference type="RefSeq" id="WP_069788617.1">
    <property type="nucleotide sequence ID" value="NZ_FNOX01000003.1"/>
</dbReference>
<evidence type="ECO:0000313" key="1">
    <source>
        <dbReference type="EMBL" id="SDY29120.1"/>
    </source>
</evidence>
<dbReference type="Proteomes" id="UP000182902">
    <property type="component" value="Unassembled WGS sequence"/>
</dbReference>
<organism evidence="1 2">
    <name type="scientific">Pseudomonas salomonii</name>
    <dbReference type="NCBI Taxonomy" id="191391"/>
    <lineage>
        <taxon>Bacteria</taxon>
        <taxon>Pseudomonadati</taxon>
        <taxon>Pseudomonadota</taxon>
        <taxon>Gammaproteobacteria</taxon>
        <taxon>Pseudomonadales</taxon>
        <taxon>Pseudomonadaceae</taxon>
        <taxon>Pseudomonas</taxon>
    </lineage>
</organism>
<proteinExistence type="predicted"/>
<accession>A0A1H3IN40</accession>
<dbReference type="EMBL" id="FNOX01000003">
    <property type="protein sequence ID" value="SDY29120.1"/>
    <property type="molecule type" value="Genomic_DNA"/>
</dbReference>
<dbReference type="AlphaFoldDB" id="A0A1H3IN40"/>
<evidence type="ECO:0000313" key="2">
    <source>
        <dbReference type="Proteomes" id="UP000182902"/>
    </source>
</evidence>
<protein>
    <recommendedName>
        <fullName evidence="3">Peptidase C39 domain-containing protein</fullName>
    </recommendedName>
</protein>
<gene>
    <name evidence="1" type="ORF">SAMN05216247_103310</name>
</gene>
<evidence type="ECO:0008006" key="3">
    <source>
        <dbReference type="Google" id="ProtNLM"/>
    </source>
</evidence>
<reference evidence="1 2" key="1">
    <citation type="submission" date="2016-10" db="EMBL/GenBank/DDBJ databases">
        <authorList>
            <person name="de Groot N.N."/>
        </authorList>
    </citation>
    <scope>NUCLEOTIDE SEQUENCE [LARGE SCALE GENOMIC DNA]</scope>
    <source>
        <strain evidence="1 2">ICMP 14252</strain>
    </source>
</reference>
<name>A0A1H3IN40_9PSED</name>
<sequence>MITQRTQTDCGIASLANALGITYEQALTCFGLQADLRGTTAADTCNALISLGLSPVYATFPDFYQHLQTTGNPCSLDVVRDRPAILTILSRNGYNLHAVYWDGHQAHDPDPKALQPRDLDSMVILEAVFVSKNGLCANSEAGIRA</sequence>